<dbReference type="AlphaFoldDB" id="A8BXC6"/>
<dbReference type="RefSeq" id="XP_001704333.1">
    <property type="nucleotide sequence ID" value="XM_001704281.1"/>
</dbReference>
<accession>A8BXC6</accession>
<keyword evidence="2" id="KW-1185">Reference proteome</keyword>
<organism evidence="1 2">
    <name type="scientific">Giardia intestinalis (strain ATCC 50803 / WB clone C6)</name>
    <name type="common">Giardia lamblia</name>
    <dbReference type="NCBI Taxonomy" id="184922"/>
    <lineage>
        <taxon>Eukaryota</taxon>
        <taxon>Metamonada</taxon>
        <taxon>Diplomonadida</taxon>
        <taxon>Hexamitidae</taxon>
        <taxon>Giardiinae</taxon>
        <taxon>Giardia</taxon>
    </lineage>
</organism>
<dbReference type="VEuPathDB" id="GiardiaDB:GL50803_112893"/>
<comment type="caution">
    <text evidence="1">The sequence shown here is derived from an EMBL/GenBank/DDBJ whole genome shotgun (WGS) entry which is preliminary data.</text>
</comment>
<sequence length="239" mass="26384">MDRVEAHLHASSWYEALLTATSTIDKLMRQKKYEEAFTFATNALHMFAVYKCPNPDEYKGLVVKIITCLAKQKNQVVVIDGLRLAFEALAVIQVTDVDQLGAAIETWFSNTGVPMGPDLLSWIGPYLPPDQQYATAARGCYLNPLLMKTEKAFCLYVLHSLAAGNLRLAKMITEAYSGDSGSLADVASLSVLVAQKQSLKGIKLIKTRCRDVLTQDMRTLLGTIQLKFCPAACTDEELD</sequence>
<evidence type="ECO:0000313" key="2">
    <source>
        <dbReference type="Proteomes" id="UP000001548"/>
    </source>
</evidence>
<dbReference type="KEGG" id="gla:GL50803_00112893"/>
<dbReference type="OMA" id="ETWFSNT"/>
<gene>
    <name evidence="1" type="ORF">GL50803_00112893</name>
</gene>
<reference evidence="1 2" key="1">
    <citation type="journal article" date="2007" name="Science">
        <title>Genomic minimalism in the early diverging intestinal parasite Giardia lamblia.</title>
        <authorList>
            <person name="Morrison H.G."/>
            <person name="McArthur A.G."/>
            <person name="Gillin F.D."/>
            <person name="Aley S.B."/>
            <person name="Adam R.D."/>
            <person name="Olsen G.J."/>
            <person name="Best A.A."/>
            <person name="Cande W.Z."/>
            <person name="Chen F."/>
            <person name="Cipriano M.J."/>
            <person name="Davids B.J."/>
            <person name="Dawson S.C."/>
            <person name="Elmendorf H.G."/>
            <person name="Hehl A.B."/>
            <person name="Holder M.E."/>
            <person name="Huse S.M."/>
            <person name="Kim U.U."/>
            <person name="Lasek-Nesselquist E."/>
            <person name="Manning G."/>
            <person name="Nigam A."/>
            <person name="Nixon J.E."/>
            <person name="Palm D."/>
            <person name="Passamaneck N.E."/>
            <person name="Prabhu A."/>
            <person name="Reich C.I."/>
            <person name="Reiner D.S."/>
            <person name="Samuelson J."/>
            <person name="Svard S.G."/>
            <person name="Sogin M.L."/>
        </authorList>
    </citation>
    <scope>NUCLEOTIDE SEQUENCE [LARGE SCALE GENOMIC DNA]</scope>
    <source>
        <strain evidence="1 2">WB C6</strain>
    </source>
</reference>
<dbReference type="EMBL" id="AACB03000005">
    <property type="protein sequence ID" value="KAE8301714.1"/>
    <property type="molecule type" value="Genomic_DNA"/>
</dbReference>
<protein>
    <submittedName>
        <fullName evidence="1">Uncharacterized protein</fullName>
    </submittedName>
</protein>
<name>A8BXC6_GIAIC</name>
<dbReference type="HOGENOM" id="CLU_1162993_0_0_1"/>
<evidence type="ECO:0000313" key="1">
    <source>
        <dbReference type="EMBL" id="KAE8301714.1"/>
    </source>
</evidence>
<dbReference type="Proteomes" id="UP000001548">
    <property type="component" value="Unassembled WGS sequence"/>
</dbReference>
<dbReference type="GeneID" id="5697204"/>
<proteinExistence type="predicted"/>